<dbReference type="PATRIC" id="fig|1229205.11.peg.5971"/>
<accession>K0DWW0</accession>
<proteinExistence type="predicted"/>
<dbReference type="HOGENOM" id="CLU_155151_0_0_4"/>
<evidence type="ECO:0000313" key="2">
    <source>
        <dbReference type="EMBL" id="AFT89390.1"/>
    </source>
</evidence>
<feature type="transmembrane region" description="Helical" evidence="1">
    <location>
        <begin position="81"/>
        <end position="104"/>
    </location>
</feature>
<dbReference type="eggNOG" id="ENOG502ZJ8T">
    <property type="taxonomic scope" value="Bacteria"/>
</dbReference>
<sequence length="114" mass="12085">MEVAMRTWLALLGAPSAVLAALSADYALVTPACSWRTLLPLGSVTGTALLFAIIATLLAWHRWREADMVAPASAPALPARPAMLACAATWVGMISTLALVAMWIPQWLISPCVQ</sequence>
<gene>
    <name evidence="2" type="ORF">BUPH_05698</name>
</gene>
<dbReference type="STRING" id="1229205.BUPH_05698"/>
<dbReference type="AlphaFoldDB" id="K0DWW0"/>
<dbReference type="Proteomes" id="UP000010105">
    <property type="component" value="Chromosome 2"/>
</dbReference>
<organism evidence="2 3">
    <name type="scientific">Paraburkholderia phenoliruptrix BR3459a</name>
    <dbReference type="NCBI Taxonomy" id="1229205"/>
    <lineage>
        <taxon>Bacteria</taxon>
        <taxon>Pseudomonadati</taxon>
        <taxon>Pseudomonadota</taxon>
        <taxon>Betaproteobacteria</taxon>
        <taxon>Burkholderiales</taxon>
        <taxon>Burkholderiaceae</taxon>
        <taxon>Paraburkholderia</taxon>
    </lineage>
</organism>
<evidence type="ECO:0000256" key="1">
    <source>
        <dbReference type="SAM" id="Phobius"/>
    </source>
</evidence>
<keyword evidence="1" id="KW-0812">Transmembrane</keyword>
<dbReference type="EMBL" id="CP003864">
    <property type="protein sequence ID" value="AFT89390.1"/>
    <property type="molecule type" value="Genomic_DNA"/>
</dbReference>
<dbReference type="KEGG" id="bpx:BUPH_05698"/>
<evidence type="ECO:0000313" key="3">
    <source>
        <dbReference type="Proteomes" id="UP000010105"/>
    </source>
</evidence>
<keyword evidence="1" id="KW-1133">Transmembrane helix</keyword>
<keyword evidence="1" id="KW-0472">Membrane</keyword>
<name>K0DWW0_9BURK</name>
<reference evidence="2 3" key="1">
    <citation type="journal article" date="2012" name="J. Bacteriol.">
        <title>Complete Genome Sequence of Burkholderia phenoliruptrix BR3459a (CLA1), a Heat-Tolerant, Nitrogen-Fixing Symbiont of Mimosa flocculosa.</title>
        <authorList>
            <person name="de Oliveira Cunha C."/>
            <person name="Goda Zuleta L.F."/>
            <person name="Paula de Almeida L.G."/>
            <person name="Prioli Ciapina L."/>
            <person name="Lustrino Borges W."/>
            <person name="Pitard R.M."/>
            <person name="Baldani J.I."/>
            <person name="Straliotto R."/>
            <person name="de Faria S.M."/>
            <person name="Hungria M."/>
            <person name="Sousa Cavada B."/>
            <person name="Mercante F.M."/>
            <person name="Ribeiro de Vasconcelos A.T."/>
        </authorList>
    </citation>
    <scope>NUCLEOTIDE SEQUENCE [LARGE SCALE GENOMIC DNA]</scope>
    <source>
        <strain evidence="2 3">BR3459a</strain>
    </source>
</reference>
<feature type="transmembrane region" description="Helical" evidence="1">
    <location>
        <begin position="39"/>
        <end position="60"/>
    </location>
</feature>
<protein>
    <submittedName>
        <fullName evidence="2">Uncharacterized protein</fullName>
    </submittedName>
</protein>